<keyword evidence="5" id="KW-0699">rRNA-binding</keyword>
<evidence type="ECO:0000256" key="4">
    <source>
        <dbReference type="ARBA" id="ARBA00035258"/>
    </source>
</evidence>
<dbReference type="PROSITE" id="PS00053">
    <property type="entry name" value="RIBOSOMAL_S8"/>
    <property type="match status" value="1"/>
</dbReference>
<dbReference type="Proteomes" id="UP000230447">
    <property type="component" value="Unassembled WGS sequence"/>
</dbReference>
<gene>
    <name evidence="5" type="primary">rpsH</name>
    <name evidence="7" type="ORF">COX24_00390</name>
</gene>
<evidence type="ECO:0000256" key="3">
    <source>
        <dbReference type="ARBA" id="ARBA00023274"/>
    </source>
</evidence>
<sequence length="129" mass="14681">MNDPITDMFNRIRNVQALQRKTVDIPCSNLKLGIIEVLKEKGLIDDFKKRGKKPHQIVRISLKYKEGIPCVEGFKRVSKPGQRIYKKSKEIKAVKNGYGIAIISTSKGLLSDTRARKERLGGEVMVEVW</sequence>
<dbReference type="GO" id="GO:0006412">
    <property type="term" value="P:translation"/>
    <property type="evidence" value="ECO:0007669"/>
    <property type="project" value="UniProtKB-UniRule"/>
</dbReference>
<dbReference type="GO" id="GO:1990904">
    <property type="term" value="C:ribonucleoprotein complex"/>
    <property type="evidence" value="ECO:0007669"/>
    <property type="project" value="UniProtKB-KW"/>
</dbReference>
<keyword evidence="5" id="KW-0694">RNA-binding</keyword>
<dbReference type="FunFam" id="3.30.1490.10:FF:000001">
    <property type="entry name" value="30S ribosomal protein S8"/>
    <property type="match status" value="1"/>
</dbReference>
<evidence type="ECO:0000256" key="1">
    <source>
        <dbReference type="ARBA" id="ARBA00006471"/>
    </source>
</evidence>
<comment type="similarity">
    <text evidence="1 5 6">Belongs to the universal ribosomal protein uS8 family.</text>
</comment>
<dbReference type="InterPro" id="IPR035987">
    <property type="entry name" value="Ribosomal_uS8_sf"/>
</dbReference>
<dbReference type="AlphaFoldDB" id="A0A2G9ZHH0"/>
<organism evidence="7 8">
    <name type="scientific">bacterium (Candidatus Gribaldobacteria) CG23_combo_of_CG06-09_8_20_14_all_37_87_8</name>
    <dbReference type="NCBI Taxonomy" id="2014278"/>
    <lineage>
        <taxon>Bacteria</taxon>
        <taxon>Candidatus Gribaldobacteria</taxon>
    </lineage>
</organism>
<name>A0A2G9ZHH0_9BACT</name>
<dbReference type="Gene3D" id="3.30.1490.10">
    <property type="match status" value="1"/>
</dbReference>
<dbReference type="GO" id="GO:0019843">
    <property type="term" value="F:rRNA binding"/>
    <property type="evidence" value="ECO:0007669"/>
    <property type="project" value="UniProtKB-UniRule"/>
</dbReference>
<evidence type="ECO:0000313" key="7">
    <source>
        <dbReference type="EMBL" id="PIP32020.1"/>
    </source>
</evidence>
<evidence type="ECO:0000256" key="5">
    <source>
        <dbReference type="HAMAP-Rule" id="MF_01302"/>
    </source>
</evidence>
<reference evidence="7 8" key="1">
    <citation type="submission" date="2017-09" db="EMBL/GenBank/DDBJ databases">
        <title>Depth-based differentiation of microbial function through sediment-hosted aquifers and enrichment of novel symbionts in the deep terrestrial subsurface.</title>
        <authorList>
            <person name="Probst A.J."/>
            <person name="Ladd B."/>
            <person name="Jarett J.K."/>
            <person name="Geller-Mcgrath D.E."/>
            <person name="Sieber C.M."/>
            <person name="Emerson J.B."/>
            <person name="Anantharaman K."/>
            <person name="Thomas B.C."/>
            <person name="Malmstrom R."/>
            <person name="Stieglmeier M."/>
            <person name="Klingl A."/>
            <person name="Woyke T."/>
            <person name="Ryan C.M."/>
            <person name="Banfield J.F."/>
        </authorList>
    </citation>
    <scope>NUCLEOTIDE SEQUENCE [LARGE SCALE GENOMIC DNA]</scope>
    <source>
        <strain evidence="7">CG23_combo_of_CG06-09_8_20_14_all_37_87_8</strain>
    </source>
</reference>
<dbReference type="PANTHER" id="PTHR11758">
    <property type="entry name" value="40S RIBOSOMAL PROTEIN S15A"/>
    <property type="match status" value="1"/>
</dbReference>
<protein>
    <recommendedName>
        <fullName evidence="4 5">Small ribosomal subunit protein uS8</fullName>
    </recommendedName>
</protein>
<dbReference type="HAMAP" id="MF_01302_B">
    <property type="entry name" value="Ribosomal_uS8_B"/>
    <property type="match status" value="1"/>
</dbReference>
<dbReference type="GO" id="GO:0003735">
    <property type="term" value="F:structural constituent of ribosome"/>
    <property type="evidence" value="ECO:0007669"/>
    <property type="project" value="InterPro"/>
</dbReference>
<evidence type="ECO:0000256" key="6">
    <source>
        <dbReference type="RuleBase" id="RU003660"/>
    </source>
</evidence>
<dbReference type="GO" id="GO:0005737">
    <property type="term" value="C:cytoplasm"/>
    <property type="evidence" value="ECO:0007669"/>
    <property type="project" value="UniProtKB-ARBA"/>
</dbReference>
<dbReference type="InterPro" id="IPR047863">
    <property type="entry name" value="Ribosomal_uS8_CS"/>
</dbReference>
<comment type="function">
    <text evidence="5">One of the primary rRNA binding proteins, it binds directly to 16S rRNA central domain where it helps coordinate assembly of the platform of the 30S subunit.</text>
</comment>
<comment type="caution">
    <text evidence="7">The sequence shown here is derived from an EMBL/GenBank/DDBJ whole genome shotgun (WGS) entry which is preliminary data.</text>
</comment>
<dbReference type="EMBL" id="PCSB01000009">
    <property type="protein sequence ID" value="PIP32020.1"/>
    <property type="molecule type" value="Genomic_DNA"/>
</dbReference>
<dbReference type="InterPro" id="IPR000630">
    <property type="entry name" value="Ribosomal_uS8"/>
</dbReference>
<dbReference type="GO" id="GO:0005840">
    <property type="term" value="C:ribosome"/>
    <property type="evidence" value="ECO:0007669"/>
    <property type="project" value="UniProtKB-KW"/>
</dbReference>
<evidence type="ECO:0000313" key="8">
    <source>
        <dbReference type="Proteomes" id="UP000230447"/>
    </source>
</evidence>
<dbReference type="Gene3D" id="3.30.1370.30">
    <property type="match status" value="1"/>
</dbReference>
<comment type="subunit">
    <text evidence="5">Part of the 30S ribosomal subunit. Contacts proteins S5 and S12.</text>
</comment>
<keyword evidence="3 5" id="KW-0687">Ribonucleoprotein</keyword>
<dbReference type="SUPFAM" id="SSF56047">
    <property type="entry name" value="Ribosomal protein S8"/>
    <property type="match status" value="1"/>
</dbReference>
<evidence type="ECO:0000256" key="2">
    <source>
        <dbReference type="ARBA" id="ARBA00022980"/>
    </source>
</evidence>
<keyword evidence="2 5" id="KW-0689">Ribosomal protein</keyword>
<dbReference type="Pfam" id="PF00410">
    <property type="entry name" value="Ribosomal_S8"/>
    <property type="match status" value="1"/>
</dbReference>
<dbReference type="NCBIfam" id="NF001109">
    <property type="entry name" value="PRK00136.1"/>
    <property type="match status" value="1"/>
</dbReference>
<proteinExistence type="inferred from homology"/>
<accession>A0A2G9ZHH0</accession>